<proteinExistence type="predicted"/>
<dbReference type="AlphaFoldDB" id="A0A4Y7L722"/>
<dbReference type="PANTHER" id="PTHR47074">
    <property type="entry name" value="BNAC02G40300D PROTEIN"/>
    <property type="match status" value="1"/>
</dbReference>
<dbReference type="InterPro" id="IPR036397">
    <property type="entry name" value="RNaseH_sf"/>
</dbReference>
<dbReference type="InterPro" id="IPR044730">
    <property type="entry name" value="RNase_H-like_dom_plant"/>
</dbReference>
<evidence type="ECO:0000313" key="3">
    <source>
        <dbReference type="Proteomes" id="UP000316621"/>
    </source>
</evidence>
<protein>
    <recommendedName>
        <fullName evidence="1">RNase H type-1 domain-containing protein</fullName>
    </recommendedName>
</protein>
<keyword evidence="3" id="KW-1185">Reference proteome</keyword>
<dbReference type="GO" id="GO:0004523">
    <property type="term" value="F:RNA-DNA hybrid ribonuclease activity"/>
    <property type="evidence" value="ECO:0007669"/>
    <property type="project" value="InterPro"/>
</dbReference>
<accession>A0A4Y7L722</accession>
<dbReference type="GO" id="GO:0003676">
    <property type="term" value="F:nucleic acid binding"/>
    <property type="evidence" value="ECO:0007669"/>
    <property type="project" value="InterPro"/>
</dbReference>
<dbReference type="InterPro" id="IPR002156">
    <property type="entry name" value="RNaseH_domain"/>
</dbReference>
<dbReference type="EMBL" id="CM010724">
    <property type="protein sequence ID" value="RZC80181.1"/>
    <property type="molecule type" value="Genomic_DNA"/>
</dbReference>
<name>A0A4Y7L722_PAPSO</name>
<organism evidence="2 3">
    <name type="scientific">Papaver somniferum</name>
    <name type="common">Opium poppy</name>
    <dbReference type="NCBI Taxonomy" id="3469"/>
    <lineage>
        <taxon>Eukaryota</taxon>
        <taxon>Viridiplantae</taxon>
        <taxon>Streptophyta</taxon>
        <taxon>Embryophyta</taxon>
        <taxon>Tracheophyta</taxon>
        <taxon>Spermatophyta</taxon>
        <taxon>Magnoliopsida</taxon>
        <taxon>Ranunculales</taxon>
        <taxon>Papaveraceae</taxon>
        <taxon>Papaveroideae</taxon>
        <taxon>Papaver</taxon>
    </lineage>
</organism>
<dbReference type="Pfam" id="PF13456">
    <property type="entry name" value="RVT_3"/>
    <property type="match status" value="1"/>
</dbReference>
<dbReference type="Gramene" id="RZC80181">
    <property type="protein sequence ID" value="RZC80181"/>
    <property type="gene ID" value="C5167_042756"/>
</dbReference>
<dbReference type="PANTHER" id="PTHR47074:SF11">
    <property type="entry name" value="REVERSE TRANSCRIPTASE-LIKE PROTEIN"/>
    <property type="match status" value="1"/>
</dbReference>
<reference evidence="2 3" key="1">
    <citation type="journal article" date="2018" name="Science">
        <title>The opium poppy genome and morphinan production.</title>
        <authorList>
            <person name="Guo L."/>
            <person name="Winzer T."/>
            <person name="Yang X."/>
            <person name="Li Y."/>
            <person name="Ning Z."/>
            <person name="He Z."/>
            <person name="Teodor R."/>
            <person name="Lu Y."/>
            <person name="Bowser T.A."/>
            <person name="Graham I.A."/>
            <person name="Ye K."/>
        </authorList>
    </citation>
    <scope>NUCLEOTIDE SEQUENCE [LARGE SCALE GENOMIC DNA]</scope>
    <source>
        <strain evidence="3">cv. HN1</strain>
        <tissue evidence="2">Leaves</tissue>
    </source>
</reference>
<dbReference type="STRING" id="3469.A0A4Y7L722"/>
<dbReference type="Proteomes" id="UP000316621">
    <property type="component" value="Chromosome 10"/>
</dbReference>
<feature type="domain" description="RNase H type-1" evidence="1">
    <location>
        <begin position="83"/>
        <end position="165"/>
    </location>
</feature>
<dbReference type="Gene3D" id="3.30.420.10">
    <property type="entry name" value="Ribonuclease H-like superfamily/Ribonuclease H"/>
    <property type="match status" value="1"/>
</dbReference>
<dbReference type="CDD" id="cd06222">
    <property type="entry name" value="RNase_H_like"/>
    <property type="match status" value="1"/>
</dbReference>
<evidence type="ECO:0000313" key="2">
    <source>
        <dbReference type="EMBL" id="RZC80181.1"/>
    </source>
</evidence>
<sequence length="253" mass="28306">ISPTQLHHLKGVFIPILLWEIWIIRNAVVFQSQSFRCEVVVQKAYTKTTKYIATLVPSSSANYHSVVKHIEWSYPPAGYHKLNTDGAANEFLDVGIGGVIRDDAGKFIVAFAEYIYKNGSAIRQGLQIAEALNIQNMEVSSDSVYITNLCNQEGAVPCNRIVTTWITSTTYFLRNLLDDDLRGRAFPCYVVDMVVLVVEKTVDTVELKNPLELLLGFFDLYDNITLTSLKSGNRIVGKHGFYPHCSGTCCTSR</sequence>
<evidence type="ECO:0000259" key="1">
    <source>
        <dbReference type="Pfam" id="PF13456"/>
    </source>
</evidence>
<gene>
    <name evidence="2" type="ORF">C5167_042756</name>
</gene>
<dbReference type="InterPro" id="IPR052929">
    <property type="entry name" value="RNase_H-like_EbsB-rel"/>
</dbReference>
<feature type="non-terminal residue" evidence="2">
    <location>
        <position position="1"/>
    </location>
</feature>